<evidence type="ECO:0000259" key="8">
    <source>
        <dbReference type="Pfam" id="PF01435"/>
    </source>
</evidence>
<keyword evidence="5" id="KW-0862">Zinc</keyword>
<evidence type="ECO:0000256" key="6">
    <source>
        <dbReference type="ARBA" id="ARBA00023049"/>
    </source>
</evidence>
<comment type="cofactor">
    <cofactor evidence="1">
        <name>Zn(2+)</name>
        <dbReference type="ChEBI" id="CHEBI:29105"/>
    </cofactor>
</comment>
<dbReference type="InterPro" id="IPR001915">
    <property type="entry name" value="Peptidase_M48"/>
</dbReference>
<keyword evidence="7" id="KW-1133">Transmembrane helix</keyword>
<dbReference type="Proteomes" id="UP000298763">
    <property type="component" value="Chromosome"/>
</dbReference>
<reference evidence="9 12" key="2">
    <citation type="submission" date="2020-08" db="EMBL/GenBank/DDBJ databases">
        <title>Genomic Encyclopedia of Type Strains, Phase III (KMG-III): the genomes of soil and plant-associated and newly described type strains.</title>
        <authorList>
            <person name="Whitman W."/>
        </authorList>
    </citation>
    <scope>NUCLEOTIDE SEQUENCE [LARGE SCALE GENOMIC DNA]</scope>
    <source>
        <strain evidence="9 12">CECT 7753</strain>
    </source>
</reference>
<gene>
    <name evidence="10" type="ORF">FCL38_05945</name>
    <name evidence="9" type="ORF">FHS02_000793</name>
</gene>
<name>A0A4P8HK52_9BURK</name>
<feature type="domain" description="Peptidase M48" evidence="8">
    <location>
        <begin position="198"/>
        <end position="372"/>
    </location>
</feature>
<evidence type="ECO:0000256" key="5">
    <source>
        <dbReference type="ARBA" id="ARBA00022833"/>
    </source>
</evidence>
<dbReference type="GO" id="GO:0006508">
    <property type="term" value="P:proteolysis"/>
    <property type="evidence" value="ECO:0007669"/>
    <property type="project" value="UniProtKB-KW"/>
</dbReference>
<evidence type="ECO:0000313" key="10">
    <source>
        <dbReference type="EMBL" id="QCP10013.1"/>
    </source>
</evidence>
<accession>A0A4P8HK52</accession>
<dbReference type="Pfam" id="PF01435">
    <property type="entry name" value="Peptidase_M48"/>
    <property type="match status" value="1"/>
</dbReference>
<dbReference type="AlphaFoldDB" id="A0A4P8HK52"/>
<evidence type="ECO:0000256" key="4">
    <source>
        <dbReference type="ARBA" id="ARBA00022801"/>
    </source>
</evidence>
<keyword evidence="7" id="KW-0812">Transmembrane</keyword>
<feature type="transmembrane region" description="Helical" evidence="7">
    <location>
        <begin position="52"/>
        <end position="78"/>
    </location>
</feature>
<dbReference type="GO" id="GO:0046872">
    <property type="term" value="F:metal ion binding"/>
    <property type="evidence" value="ECO:0007669"/>
    <property type="project" value="UniProtKB-KW"/>
</dbReference>
<feature type="transmembrane region" description="Helical" evidence="7">
    <location>
        <begin position="90"/>
        <end position="112"/>
    </location>
</feature>
<dbReference type="EMBL" id="CP040017">
    <property type="protein sequence ID" value="QCP10013.1"/>
    <property type="molecule type" value="Genomic_DNA"/>
</dbReference>
<evidence type="ECO:0000256" key="3">
    <source>
        <dbReference type="ARBA" id="ARBA00022723"/>
    </source>
</evidence>
<dbReference type="CDD" id="cd07328">
    <property type="entry name" value="M48_Ste24p_like"/>
    <property type="match status" value="1"/>
</dbReference>
<organism evidence="9 12">
    <name type="scientific">Pseudoduganella umbonata</name>
    <dbReference type="NCBI Taxonomy" id="864828"/>
    <lineage>
        <taxon>Bacteria</taxon>
        <taxon>Pseudomonadati</taxon>
        <taxon>Pseudomonadota</taxon>
        <taxon>Betaproteobacteria</taxon>
        <taxon>Burkholderiales</taxon>
        <taxon>Oxalobacteraceae</taxon>
        <taxon>Telluria group</taxon>
        <taxon>Pseudoduganella</taxon>
    </lineage>
</organism>
<sequence>MDTQHGKHAQIGSEGQVANAARMAGHGHTYLRLVRRLERDAHEDPAAFRRRVMLVGGAASAAIAIVLALFLVVSMVAIRHALGAHSGATAVKLALLALLPLAALLIVLRALYVRLPSPEGRPLTRAEAPALFDMLDRIRVKLDGPRIDHVLVDERYNAAAAQRARIGLLGIFGLFGFRSGGSTNYLTLGLPYLLGVPAREMAATVAHEYGHLCGNHGKSAAWLYRQRLVFGTLHGHLRALAAGSLLHRGIAAVLDRLMPYYNAYTFVLARQNEYDADRTASGVAGSVVNAQGLVRDTLQARWIADAFWPTLLRQADDAERPLFMPFAAMRTALKAGYAHWAQPAALAAALAERSGVHDTHPCLRERVDAIGERPALPRPVDRPAADALLPPDTLCALIQEFDEAWWARTGRQWQARHREASRDRSRLAELGALPLAALSLASLHELALLRAERESPAAARDVLAHLLAQPGGPFPRAAFHYGCILLADGSDAGLFHLEAAVAHDRTLADAATAEGCAFLLRTKGQRAARLWREALLPRAA</sequence>
<evidence type="ECO:0000256" key="1">
    <source>
        <dbReference type="ARBA" id="ARBA00001947"/>
    </source>
</evidence>
<evidence type="ECO:0000313" key="12">
    <source>
        <dbReference type="Proteomes" id="UP000584325"/>
    </source>
</evidence>
<evidence type="ECO:0000256" key="2">
    <source>
        <dbReference type="ARBA" id="ARBA00022670"/>
    </source>
</evidence>
<dbReference type="OrthoDB" id="9789270at2"/>
<keyword evidence="4" id="KW-0378">Hydrolase</keyword>
<keyword evidence="6" id="KW-0482">Metalloprotease</keyword>
<keyword evidence="7" id="KW-0472">Membrane</keyword>
<dbReference type="Proteomes" id="UP000584325">
    <property type="component" value="Unassembled WGS sequence"/>
</dbReference>
<reference evidence="10 11" key="1">
    <citation type="submission" date="2019-05" db="EMBL/GenBank/DDBJ databases">
        <title>Draft Genome Sequences of Six Type Strains of the Genus Massilia.</title>
        <authorList>
            <person name="Miess H."/>
            <person name="Frediansyhah A."/>
            <person name="Gross H."/>
        </authorList>
    </citation>
    <scope>NUCLEOTIDE SEQUENCE [LARGE SCALE GENOMIC DNA]</scope>
    <source>
        <strain evidence="10 11">DSMZ 26121</strain>
    </source>
</reference>
<keyword evidence="11" id="KW-1185">Reference proteome</keyword>
<keyword evidence="3" id="KW-0479">Metal-binding</keyword>
<dbReference type="GO" id="GO:0004222">
    <property type="term" value="F:metalloendopeptidase activity"/>
    <property type="evidence" value="ECO:0007669"/>
    <property type="project" value="InterPro"/>
</dbReference>
<keyword evidence="2" id="KW-0645">Protease</keyword>
<dbReference type="EMBL" id="JACHXS010000001">
    <property type="protein sequence ID" value="MBB3220006.1"/>
    <property type="molecule type" value="Genomic_DNA"/>
</dbReference>
<evidence type="ECO:0000313" key="11">
    <source>
        <dbReference type="Proteomes" id="UP000298763"/>
    </source>
</evidence>
<evidence type="ECO:0000313" key="9">
    <source>
        <dbReference type="EMBL" id="MBB3220006.1"/>
    </source>
</evidence>
<dbReference type="RefSeq" id="WP_137312899.1">
    <property type="nucleotide sequence ID" value="NZ_CP040017.1"/>
</dbReference>
<protein>
    <recommendedName>
        <fullName evidence="8">Peptidase M48 domain-containing protein</fullName>
    </recommendedName>
</protein>
<evidence type="ECO:0000256" key="7">
    <source>
        <dbReference type="SAM" id="Phobius"/>
    </source>
</evidence>
<proteinExistence type="predicted"/>